<evidence type="ECO:0000313" key="11">
    <source>
        <dbReference type="EMBL" id="ADD68293.1"/>
    </source>
</evidence>
<evidence type="ECO:0000256" key="1">
    <source>
        <dbReference type="ARBA" id="ARBA00004141"/>
    </source>
</evidence>
<dbReference type="RefSeq" id="WP_013010807.1">
    <property type="nucleotide sequence ID" value="NC_013943.1"/>
</dbReference>
<dbReference type="eggNOG" id="COG2239">
    <property type="taxonomic scope" value="Bacteria"/>
</dbReference>
<reference evidence="11 12" key="1">
    <citation type="journal article" date="2010" name="Stand. Genomic Sci.">
        <title>Complete genome sequence of Denitrovibrio acetiphilus type strain (N2460).</title>
        <authorList>
            <person name="Kiss H."/>
            <person name="Lang E."/>
            <person name="Lapidus A."/>
            <person name="Copeland A."/>
            <person name="Nolan M."/>
            <person name="Glavina Del Rio T."/>
            <person name="Chen F."/>
            <person name="Lucas S."/>
            <person name="Tice H."/>
            <person name="Cheng J.F."/>
            <person name="Han C."/>
            <person name="Goodwin L."/>
            <person name="Pitluck S."/>
            <person name="Liolios K."/>
            <person name="Pati A."/>
            <person name="Ivanova N."/>
            <person name="Mavromatis K."/>
            <person name="Chen A."/>
            <person name="Palaniappan K."/>
            <person name="Land M."/>
            <person name="Hauser L."/>
            <person name="Chang Y.J."/>
            <person name="Jeffries C.D."/>
            <person name="Detter J.C."/>
            <person name="Brettin T."/>
            <person name="Spring S."/>
            <person name="Rohde M."/>
            <person name="Goker M."/>
            <person name="Woyke T."/>
            <person name="Bristow J."/>
            <person name="Eisen J.A."/>
            <person name="Markowitz V."/>
            <person name="Hugenholtz P."/>
            <person name="Kyrpides N.C."/>
            <person name="Klenk H.P."/>
        </authorList>
    </citation>
    <scope>NUCLEOTIDE SEQUENCE [LARGE SCALE GENOMIC DNA]</scope>
    <source>
        <strain evidence="12">DSM 12809 / NBRC 114555 / N2460</strain>
    </source>
</reference>
<comment type="subcellular location">
    <subcellularLocation>
        <location evidence="9">Cell membrane</location>
        <topology evidence="9">Multi-pass membrane protein</topology>
    </subcellularLocation>
    <subcellularLocation>
        <location evidence="1">Membrane</location>
        <topology evidence="1">Multi-pass membrane protein</topology>
    </subcellularLocation>
</comment>
<evidence type="ECO:0000259" key="10">
    <source>
        <dbReference type="PROSITE" id="PS51371"/>
    </source>
</evidence>
<dbReference type="PROSITE" id="PS51371">
    <property type="entry name" value="CBS"/>
    <property type="match status" value="2"/>
</dbReference>
<dbReference type="GO" id="GO:0015095">
    <property type="term" value="F:magnesium ion transmembrane transporter activity"/>
    <property type="evidence" value="ECO:0007669"/>
    <property type="project" value="UniProtKB-UniRule"/>
</dbReference>
<dbReference type="InterPro" id="IPR036739">
    <property type="entry name" value="SLC41_membr_dom_sf"/>
</dbReference>
<dbReference type="InterPro" id="IPR046342">
    <property type="entry name" value="CBS_dom_sf"/>
</dbReference>
<dbReference type="Pfam" id="PF00571">
    <property type="entry name" value="CBS"/>
    <property type="match status" value="2"/>
</dbReference>
<feature type="transmembrane region" description="Helical" evidence="9">
    <location>
        <begin position="430"/>
        <end position="451"/>
    </location>
</feature>
<dbReference type="KEGG" id="dap:Dacet_1524"/>
<dbReference type="STRING" id="522772.Dacet_1524"/>
<keyword evidence="7 9" id="KW-0472">Membrane</keyword>
<dbReference type="InterPro" id="IPR038076">
    <property type="entry name" value="MgtE_N_sf"/>
</dbReference>
<accession>D4H8E4</accession>
<dbReference type="SMART" id="SM00924">
    <property type="entry name" value="MgtE_N"/>
    <property type="match status" value="1"/>
</dbReference>
<dbReference type="PANTHER" id="PTHR43773:SF1">
    <property type="entry name" value="MAGNESIUM TRANSPORTER MGTE"/>
    <property type="match status" value="1"/>
</dbReference>
<dbReference type="SUPFAM" id="SSF158791">
    <property type="entry name" value="MgtE N-terminal domain-like"/>
    <property type="match status" value="1"/>
</dbReference>
<comment type="function">
    <text evidence="9">Acts as a magnesium transporter.</text>
</comment>
<feature type="domain" description="CBS" evidence="10">
    <location>
        <begin position="203"/>
        <end position="259"/>
    </location>
</feature>
<dbReference type="SUPFAM" id="SSF161093">
    <property type="entry name" value="MgtE membrane domain-like"/>
    <property type="match status" value="1"/>
</dbReference>
<keyword evidence="4 9" id="KW-0812">Transmembrane</keyword>
<feature type="transmembrane region" description="Helical" evidence="9">
    <location>
        <begin position="313"/>
        <end position="339"/>
    </location>
</feature>
<evidence type="ECO:0000256" key="6">
    <source>
        <dbReference type="ARBA" id="ARBA00022989"/>
    </source>
</evidence>
<keyword evidence="5 9" id="KW-0460">Magnesium</keyword>
<dbReference type="PaxDb" id="522772-Dacet_1524"/>
<comment type="similarity">
    <text evidence="2 9">Belongs to the SLC41A transporter family.</text>
</comment>
<dbReference type="PROSITE" id="PS50077">
    <property type="entry name" value="HEAT_REPEAT"/>
    <property type="match status" value="1"/>
</dbReference>
<dbReference type="EMBL" id="CP001968">
    <property type="protein sequence ID" value="ADD68293.1"/>
    <property type="molecule type" value="Genomic_DNA"/>
</dbReference>
<dbReference type="SMART" id="SM00116">
    <property type="entry name" value="CBS"/>
    <property type="match status" value="2"/>
</dbReference>
<proteinExistence type="inferred from homology"/>
<keyword evidence="9" id="KW-1003">Cell membrane</keyword>
<keyword evidence="9" id="KW-0479">Metal-binding</keyword>
<dbReference type="HOGENOM" id="CLU_037408_1_1_0"/>
<name>D4H8E4_DENA2</name>
<dbReference type="Gene3D" id="1.10.357.20">
    <property type="entry name" value="SLC41 divalent cation transporters, integral membrane domain"/>
    <property type="match status" value="1"/>
</dbReference>
<dbReference type="NCBIfam" id="TIGR00400">
    <property type="entry name" value="mgtE"/>
    <property type="match status" value="1"/>
</dbReference>
<dbReference type="Gene3D" id="3.10.580.10">
    <property type="entry name" value="CBS-domain"/>
    <property type="match status" value="1"/>
</dbReference>
<dbReference type="InterPro" id="IPR006668">
    <property type="entry name" value="Mg_transptr_MgtE_intracell_dom"/>
</dbReference>
<feature type="transmembrane region" description="Helical" evidence="9">
    <location>
        <begin position="386"/>
        <end position="409"/>
    </location>
</feature>
<dbReference type="GO" id="GO:0005886">
    <property type="term" value="C:plasma membrane"/>
    <property type="evidence" value="ECO:0007669"/>
    <property type="project" value="UniProtKB-SubCell"/>
</dbReference>
<feature type="transmembrane region" description="Helical" evidence="9">
    <location>
        <begin position="360"/>
        <end position="380"/>
    </location>
</feature>
<dbReference type="CDD" id="cd04606">
    <property type="entry name" value="CBS_pair_Mg_transporter"/>
    <property type="match status" value="1"/>
</dbReference>
<dbReference type="InterPro" id="IPR000644">
    <property type="entry name" value="CBS_dom"/>
</dbReference>
<dbReference type="Gene3D" id="1.25.60.10">
    <property type="entry name" value="MgtE N-terminal domain-like"/>
    <property type="match status" value="1"/>
</dbReference>
<keyword evidence="8" id="KW-0129">CBS domain</keyword>
<gene>
    <name evidence="11" type="ordered locus">Dacet_1524</name>
</gene>
<keyword evidence="12" id="KW-1185">Reference proteome</keyword>
<dbReference type="Proteomes" id="UP000002012">
    <property type="component" value="Chromosome"/>
</dbReference>
<dbReference type="OrthoDB" id="9790355at2"/>
<keyword evidence="6 9" id="KW-1133">Transmembrane helix</keyword>
<dbReference type="GO" id="GO:0046872">
    <property type="term" value="F:metal ion binding"/>
    <property type="evidence" value="ECO:0007669"/>
    <property type="project" value="UniProtKB-KW"/>
</dbReference>
<feature type="transmembrane region" description="Helical" evidence="9">
    <location>
        <begin position="286"/>
        <end position="307"/>
    </location>
</feature>
<dbReference type="InterPro" id="IPR006667">
    <property type="entry name" value="SLC41_membr_dom"/>
</dbReference>
<evidence type="ECO:0000256" key="7">
    <source>
        <dbReference type="ARBA" id="ARBA00023136"/>
    </source>
</evidence>
<evidence type="ECO:0000256" key="4">
    <source>
        <dbReference type="ARBA" id="ARBA00022692"/>
    </source>
</evidence>
<evidence type="ECO:0000256" key="2">
    <source>
        <dbReference type="ARBA" id="ARBA00009749"/>
    </source>
</evidence>
<evidence type="ECO:0000256" key="8">
    <source>
        <dbReference type="PROSITE-ProRule" id="PRU00703"/>
    </source>
</evidence>
<dbReference type="SUPFAM" id="SSF54631">
    <property type="entry name" value="CBS-domain pair"/>
    <property type="match status" value="1"/>
</dbReference>
<dbReference type="Pfam" id="PF03448">
    <property type="entry name" value="MgtE_N"/>
    <property type="match status" value="1"/>
</dbReference>
<dbReference type="InParanoid" id="D4H8E4"/>
<dbReference type="InterPro" id="IPR006669">
    <property type="entry name" value="MgtE_transporter"/>
</dbReference>
<dbReference type="InterPro" id="IPR021133">
    <property type="entry name" value="HEAT_type_2"/>
</dbReference>
<dbReference type="PANTHER" id="PTHR43773">
    <property type="entry name" value="MAGNESIUM TRANSPORTER MGTE"/>
    <property type="match status" value="1"/>
</dbReference>
<evidence type="ECO:0000256" key="3">
    <source>
        <dbReference type="ARBA" id="ARBA00022448"/>
    </source>
</evidence>
<comment type="subunit">
    <text evidence="9">Homodimer.</text>
</comment>
<dbReference type="AlphaFoldDB" id="D4H8E4"/>
<organism evidence="11 12">
    <name type="scientific">Denitrovibrio acetiphilus (strain DSM 12809 / NBRC 114555 / N2460)</name>
    <dbReference type="NCBI Taxonomy" id="522772"/>
    <lineage>
        <taxon>Bacteria</taxon>
        <taxon>Pseudomonadati</taxon>
        <taxon>Deferribacterota</taxon>
        <taxon>Deferribacteres</taxon>
        <taxon>Deferribacterales</taxon>
        <taxon>Geovibrionaceae</taxon>
        <taxon>Denitrovibrio</taxon>
    </lineage>
</organism>
<evidence type="ECO:0000256" key="5">
    <source>
        <dbReference type="ARBA" id="ARBA00022842"/>
    </source>
</evidence>
<sequence length="452" mass="49901">MLTQSLRVKLETVRKLIRRNARHPLENLLTKLHPADIASIYKNLTELEREKIWNYISDQSIIASAVLELEDSDIIHFFENRPLKEIAPIIEEMESDDAAEIVRLLPDDMTGELLKMIGKDEMSEVETLLTFAEDTAGAIMNTSFFALQEDMTVKEATKTLHKAEDVEMVFYLYIIDSEGKLSGVLSLRQLILNTPDKKLSDIMSREVINVNTDVDQEDVAKMVERYDLLALPVVDENYKLVGIITVDDVIDIIREEATEDIYRMAGTSDGELLFGHNSAKVARVRLPWLLITFAGSMVSGLVVAFFQGKVTQFALLVPFMPVIMAMAGNVGSQSATILIRGVALGKINPSDIARVTFKEMRVGAIIGLTCGLLLSGVSYFVDGSAILGLSVGVSMFFSLSIAAFTGAFVPATLIKLNFDPAVASSPFISMLNDILGLSVYFGTAVMFFRYLG</sequence>
<protein>
    <recommendedName>
        <fullName evidence="9">Magnesium transporter MgtE</fullName>
    </recommendedName>
</protein>
<evidence type="ECO:0000313" key="12">
    <source>
        <dbReference type="Proteomes" id="UP000002012"/>
    </source>
</evidence>
<keyword evidence="3 9" id="KW-0813">Transport</keyword>
<evidence type="ECO:0000256" key="9">
    <source>
        <dbReference type="RuleBase" id="RU362011"/>
    </source>
</evidence>
<dbReference type="Pfam" id="PF01769">
    <property type="entry name" value="MgtE"/>
    <property type="match status" value="1"/>
</dbReference>
<feature type="domain" description="CBS" evidence="10">
    <location>
        <begin position="140"/>
        <end position="202"/>
    </location>
</feature>